<reference evidence="1" key="1">
    <citation type="submission" date="2022-07" db="EMBL/GenBank/DDBJ databases">
        <title>Genome Sequence of Lecanicillium saksenae.</title>
        <authorList>
            <person name="Buettner E."/>
        </authorList>
    </citation>
    <scope>NUCLEOTIDE SEQUENCE</scope>
    <source>
        <strain evidence="1">VT-O1</strain>
    </source>
</reference>
<dbReference type="Proteomes" id="UP001148737">
    <property type="component" value="Unassembled WGS sequence"/>
</dbReference>
<keyword evidence="2" id="KW-1185">Reference proteome</keyword>
<organism evidence="1 2">
    <name type="scientific">Lecanicillium saksenae</name>
    <dbReference type="NCBI Taxonomy" id="468837"/>
    <lineage>
        <taxon>Eukaryota</taxon>
        <taxon>Fungi</taxon>
        <taxon>Dikarya</taxon>
        <taxon>Ascomycota</taxon>
        <taxon>Pezizomycotina</taxon>
        <taxon>Sordariomycetes</taxon>
        <taxon>Hypocreomycetidae</taxon>
        <taxon>Hypocreales</taxon>
        <taxon>Cordycipitaceae</taxon>
        <taxon>Lecanicillium</taxon>
    </lineage>
</organism>
<sequence>MRNRFRELVRRNRNTATASTPAVGSHIPANATGEEPPTAPVAAVSENSGRTSGHATEDLWTISYKALRARETDLVSDYERHIGARPEGLDEAAHLSAVLSPESIKGTVKALQDDRENKQWAVSIRGKDHKVRDQLESLVKLLTLADGVVKQALSAQPYAALAWSAVSVFLPLISATYTKDAAMVKGFAVIADLQMYWKLCEDTYLQSTTSQHEALVEPLSNLYSFILEYQIQAICNLSKKQLSRAWRKMAGADDWAAKEKQILEIHGRCIEFLGSLRANEIRENWTTQNRSLGHIAKVDEKILETIQDQDRRKTEKELLQALKSAGGNYLGGMDYNPNPVQGTCRWFFEAAEFSGWRDSSGSGVFWVTAGPGCGKSVLARTLVRDEHLKSTVAVATVETSPTSTVSAPITSSEAIICYFFFKDDVVARTKMTTALCALLHQLFVQAPEFLEQGVSVFSKNGAALTESFDDLWLLLLLCAENASGDVIYVLDALDECSGVDRKPFISQLDRLYADRPAAAKHLKFLITSRPYDTIEESFRPLQGRTQYFRFDADERHADISHDISLVIDANLDSFARDFDEPDRQRIADSLKSRGTKTYLWLYLTLDIIKQHPSRFRRVREVETLLSEIPTEVSDAYEKILNGSAQDSFSNAEQERIKSLILQIILAATRPLTLDEANYALTMALADENLTTHAELKEDIWKRDFESTVKNLCGLVISVYDGQLFFIHLTAREFLLREPEVGTAGVKWRGRFANADSLHEGILSSCMRYLLLSEFASRAIPLLEEDIWQYPLLEYASVNWTHHFRAQKHPDACSLSRARQLCNTLNNFLRLWGPIYLARTRELGESYHGHRFFDWTDLTVASFFGLDTIAEDILDTARVDIDAVGGEFGSPLQCAVAAQRSSTVALLLENKANVSATNARNYDTPLKLAALKVANREITELLLFHGASPLEPPNLLGNVALQGEPEIFYTLVAGIINIGSSDAVIKALEVGTMASSGFGCEALLANLLDDEIFGSPVLFTQERIRALMAVSHVGKRALASAFHYQGINTLLHSFFDQTSAPCLDISQGILEVVAEHYHPDIFKRFLDYCPVDTRKTGSLLIAAARNEHYAKSLPDFLLDIWDSPAFIDAETLSSLLGCYNILPAVSFFTRFPDDMAQYAECLICAVVSASHRRSDPDELPSNQQIISRILNLCDAEAVISDDLLLKTGLKGDTGTLELFLNYYSERSPPLQQLYEASTSNIFFGQASMEFLLERYGLTSVNTTKIMFAAASKRHGNGSLDVFLQKSPDQVSNITAEILASAASSDALDVLSKHLANQLPVMVPKALLIASDTGPHTVHFMMAHFLSYFEGTLMHPTEELVVNLLTGSYPWETMTILINKVGEKIEITERVLRAAVGGGLEMLEMLERWRPRSFLITQGMAEEAAVHENIQMLDYLAKRADDNLVINSDLYRLVDVYNKMHDIHEEADYGWQEVPDIPDLEDAQGRTTLHRALRGYVGFAYREWRGLLRFIIQFITVDINAKTKNSAAWTPLQYAVGGRDLQVVQILLDAGADATMANGRGETAISLIEKGFKTGMDCERLLAVLKGEERVAIEPVVTKYPRNSAPDGGNSH</sequence>
<protein>
    <submittedName>
        <fullName evidence="1">Uncharacterized protein</fullName>
    </submittedName>
</protein>
<dbReference type="EMBL" id="JANAKD010000086">
    <property type="protein sequence ID" value="KAJ3497837.1"/>
    <property type="molecule type" value="Genomic_DNA"/>
</dbReference>
<name>A0ACC1R5Z7_9HYPO</name>
<evidence type="ECO:0000313" key="2">
    <source>
        <dbReference type="Proteomes" id="UP001148737"/>
    </source>
</evidence>
<accession>A0ACC1R5Z7</accession>
<proteinExistence type="predicted"/>
<gene>
    <name evidence="1" type="ORF">NLG97_g1590</name>
</gene>
<comment type="caution">
    <text evidence="1">The sequence shown here is derived from an EMBL/GenBank/DDBJ whole genome shotgun (WGS) entry which is preliminary data.</text>
</comment>
<evidence type="ECO:0000313" key="1">
    <source>
        <dbReference type="EMBL" id="KAJ3497837.1"/>
    </source>
</evidence>